<geneLocation type="plasmid" evidence="1 2">
    <name>unnamed4</name>
</geneLocation>
<gene>
    <name evidence="1" type="ORF">FPZ52_16745</name>
</gene>
<reference evidence="1 2" key="1">
    <citation type="submission" date="2019-07" db="EMBL/GenBank/DDBJ databases">
        <title>Litoreibacter alkalisoli sp. nov., isolated from saline-alkaline soil.</title>
        <authorList>
            <person name="Wang S."/>
            <person name="Xu L."/>
            <person name="Xing Y.-T."/>
            <person name="Sun J.-Q."/>
        </authorList>
    </citation>
    <scope>NUCLEOTIDE SEQUENCE [LARGE SCALE GENOMIC DNA]</scope>
    <source>
        <strain evidence="1 2">LN3S51</strain>
        <plasmid evidence="1 2">unnamed4</plasmid>
    </source>
</reference>
<dbReference type="EMBL" id="CP042265">
    <property type="protein sequence ID" value="QDY71349.1"/>
    <property type="molecule type" value="Genomic_DNA"/>
</dbReference>
<dbReference type="AlphaFoldDB" id="A0A5B8IB38"/>
<dbReference type="RefSeq" id="WP_146366765.1">
    <property type="nucleotide sequence ID" value="NZ_CP042265.1"/>
</dbReference>
<dbReference type="Proteomes" id="UP000318483">
    <property type="component" value="Plasmid unnamed4"/>
</dbReference>
<name>A0A5B8IB38_9RHOB</name>
<protein>
    <submittedName>
        <fullName evidence="1">Uncharacterized protein</fullName>
    </submittedName>
</protein>
<accession>A0A5B8IB38</accession>
<dbReference type="KEGG" id="lit:FPZ52_16745"/>
<organism evidence="1 2">
    <name type="scientific">Qingshengfaniella alkalisoli</name>
    <dbReference type="NCBI Taxonomy" id="2599296"/>
    <lineage>
        <taxon>Bacteria</taxon>
        <taxon>Pseudomonadati</taxon>
        <taxon>Pseudomonadota</taxon>
        <taxon>Alphaproteobacteria</taxon>
        <taxon>Rhodobacterales</taxon>
        <taxon>Paracoccaceae</taxon>
        <taxon>Qingshengfaniella</taxon>
    </lineage>
</organism>
<evidence type="ECO:0000313" key="2">
    <source>
        <dbReference type="Proteomes" id="UP000318483"/>
    </source>
</evidence>
<evidence type="ECO:0000313" key="1">
    <source>
        <dbReference type="EMBL" id="QDY71349.1"/>
    </source>
</evidence>
<dbReference type="OrthoDB" id="7595282at2"/>
<keyword evidence="1" id="KW-0614">Plasmid</keyword>
<keyword evidence="2" id="KW-1185">Reference proteome</keyword>
<proteinExistence type="predicted"/>
<sequence length="90" mass="10052">MQLILRFLGTCSPTVDKVPEGFIHLLKSAEESQARVKDFLELMFLGHLTQVYRVAGEYGFAAMVVDLDDTESLLVPLAPSLSQDSYFLID</sequence>